<keyword evidence="2" id="KW-1185">Reference proteome</keyword>
<organism evidence="1 2">
    <name type="scientific">Chitinophaga agri</name>
    <dbReference type="NCBI Taxonomy" id="2703787"/>
    <lineage>
        <taxon>Bacteria</taxon>
        <taxon>Pseudomonadati</taxon>
        <taxon>Bacteroidota</taxon>
        <taxon>Chitinophagia</taxon>
        <taxon>Chitinophagales</taxon>
        <taxon>Chitinophagaceae</taxon>
        <taxon>Chitinophaga</taxon>
    </lineage>
</organism>
<dbReference type="PROSITE" id="PS51257">
    <property type="entry name" value="PROKAR_LIPOPROTEIN"/>
    <property type="match status" value="1"/>
</dbReference>
<sequence>MIKRLAAVCSLLILAACGSSKREVMQSVKDKHLLQEKTVNDYVFRLQYMPPEKVADDTALLYFRLNITNSQTRQIKGTSDQGASYGLDTLFCLVAGTDTLIPVDVNRIANGTLNGAEYMLVFDKQAVRRQPESRLVFRDWLFTHQYLVFPVSGSAISQIDSLSLNI</sequence>
<dbReference type="AlphaFoldDB" id="A0A6B9ZQL6"/>
<name>A0A6B9ZQL6_9BACT</name>
<accession>A0A6B9ZQL6</accession>
<evidence type="ECO:0000313" key="2">
    <source>
        <dbReference type="Proteomes" id="UP000476411"/>
    </source>
</evidence>
<reference evidence="1 2" key="1">
    <citation type="submission" date="2020-01" db="EMBL/GenBank/DDBJ databases">
        <title>Complete genome sequence of Chitinophaga sp. H33E-04 isolated from quinoa roots.</title>
        <authorList>
            <person name="Weon H.-Y."/>
            <person name="Lee S.A."/>
        </authorList>
    </citation>
    <scope>NUCLEOTIDE SEQUENCE [LARGE SCALE GENOMIC DNA]</scope>
    <source>
        <strain evidence="1 2">H33E-04</strain>
    </source>
</reference>
<proteinExistence type="predicted"/>
<protein>
    <submittedName>
        <fullName evidence="1">Uncharacterized protein</fullName>
    </submittedName>
</protein>
<evidence type="ECO:0000313" key="1">
    <source>
        <dbReference type="EMBL" id="QHS63895.1"/>
    </source>
</evidence>
<gene>
    <name evidence="1" type="ORF">GWR21_31240</name>
</gene>
<dbReference type="EMBL" id="CP048113">
    <property type="protein sequence ID" value="QHS63895.1"/>
    <property type="molecule type" value="Genomic_DNA"/>
</dbReference>
<dbReference type="KEGG" id="chih:GWR21_31240"/>
<dbReference type="Proteomes" id="UP000476411">
    <property type="component" value="Chromosome"/>
</dbReference>
<dbReference type="RefSeq" id="WP_162335611.1">
    <property type="nucleotide sequence ID" value="NZ_CP048113.1"/>
</dbReference>